<name>A0A8C2SP26_COTJA</name>
<dbReference type="Ensembl" id="ENSCJPT00005002703.1">
    <property type="protein sequence ID" value="ENSCJPP00005001606.1"/>
    <property type="gene ID" value="ENSCJPG00005001645.1"/>
</dbReference>
<reference evidence="2" key="2">
    <citation type="submission" date="2025-09" db="UniProtKB">
        <authorList>
            <consortium name="Ensembl"/>
        </authorList>
    </citation>
    <scope>IDENTIFICATION</scope>
</reference>
<dbReference type="PANTHER" id="PTHR13304:SF0">
    <property type="entry name" value="GLYCOSYLPHOSPHATIDYLINOSITOL ANCHOR ATTACHMENT 1 PROTEIN"/>
    <property type="match status" value="1"/>
</dbReference>
<accession>A0A8C2SP26</accession>
<dbReference type="Pfam" id="PF04114">
    <property type="entry name" value="Gaa1"/>
    <property type="match status" value="1"/>
</dbReference>
<keyword evidence="1" id="KW-1133">Transmembrane helix</keyword>
<evidence type="ECO:0000313" key="3">
    <source>
        <dbReference type="Proteomes" id="UP000694412"/>
    </source>
</evidence>
<dbReference type="Proteomes" id="UP000694412">
    <property type="component" value="Unassembled WGS sequence"/>
</dbReference>
<keyword evidence="3" id="KW-1185">Reference proteome</keyword>
<evidence type="ECO:0000256" key="1">
    <source>
        <dbReference type="SAM" id="Phobius"/>
    </source>
</evidence>
<dbReference type="GeneTree" id="ENSGT00390000013685"/>
<dbReference type="GO" id="GO:0016255">
    <property type="term" value="P:attachment of GPI anchor to protein"/>
    <property type="evidence" value="ECO:0007669"/>
    <property type="project" value="TreeGrafter"/>
</dbReference>
<dbReference type="GO" id="GO:0042765">
    <property type="term" value="C:GPI-anchor transamidase complex"/>
    <property type="evidence" value="ECO:0007669"/>
    <property type="project" value="InterPro"/>
</dbReference>
<proteinExistence type="predicted"/>
<feature type="transmembrane region" description="Helical" evidence="1">
    <location>
        <begin position="31"/>
        <end position="51"/>
    </location>
</feature>
<dbReference type="AlphaFoldDB" id="A0A8C2SP26"/>
<dbReference type="PANTHER" id="PTHR13304">
    <property type="entry name" value="GLYCOSYLPHOSPHATIDYLINOSITOL ANCHOR ATTACHMENT 1 PROTEIN"/>
    <property type="match status" value="1"/>
</dbReference>
<keyword evidence="1" id="KW-0812">Transmembrane</keyword>
<evidence type="ECO:0000313" key="2">
    <source>
        <dbReference type="Ensembl" id="ENSCJPP00005001606.1"/>
    </source>
</evidence>
<reference evidence="2" key="1">
    <citation type="submission" date="2025-08" db="UniProtKB">
        <authorList>
            <consortium name="Ensembl"/>
        </authorList>
    </citation>
    <scope>IDENTIFICATION</scope>
</reference>
<dbReference type="InterPro" id="IPR007246">
    <property type="entry name" value="Gaa1"/>
</dbReference>
<sequence>MWVYMGLYGSVWVYMGPCGSMWVYVGLYGSMWVYMGLCGSIWVSMGLTPMLPHSGMPVQWLQRTMWALGLEVHTQKFARNLPFPDESRERYAVRGTNVYGILRAPRAARTEALVLSAPCSPPPHNSHAVGLLLALAAYFRGETPYGTHPYGPLWNPIDPYGTLWTPIDPYRPLWTPMGPYRPLWTPMDPYGPLWTH</sequence>
<keyword evidence="1" id="KW-0472">Membrane</keyword>
<protein>
    <submittedName>
        <fullName evidence="2">Uncharacterized protein</fullName>
    </submittedName>
</protein>
<organism evidence="2 3">
    <name type="scientific">Coturnix japonica</name>
    <name type="common">Japanese quail</name>
    <name type="synonym">Coturnix coturnix japonica</name>
    <dbReference type="NCBI Taxonomy" id="93934"/>
    <lineage>
        <taxon>Eukaryota</taxon>
        <taxon>Metazoa</taxon>
        <taxon>Chordata</taxon>
        <taxon>Craniata</taxon>
        <taxon>Vertebrata</taxon>
        <taxon>Euteleostomi</taxon>
        <taxon>Archelosauria</taxon>
        <taxon>Archosauria</taxon>
        <taxon>Dinosauria</taxon>
        <taxon>Saurischia</taxon>
        <taxon>Theropoda</taxon>
        <taxon>Coelurosauria</taxon>
        <taxon>Aves</taxon>
        <taxon>Neognathae</taxon>
        <taxon>Galloanserae</taxon>
        <taxon>Galliformes</taxon>
        <taxon>Phasianidae</taxon>
        <taxon>Perdicinae</taxon>
        <taxon>Coturnix</taxon>
    </lineage>
</organism>